<reference evidence="1" key="1">
    <citation type="submission" date="2021-06" db="EMBL/GenBank/DDBJ databases">
        <authorList>
            <person name="Kallberg Y."/>
            <person name="Tangrot J."/>
            <person name="Rosling A."/>
        </authorList>
    </citation>
    <scope>NUCLEOTIDE SEQUENCE</scope>
    <source>
        <strain evidence="1">MA461A</strain>
    </source>
</reference>
<sequence>APNKNKTSPELLENTTSVDPSLFYIGIYAIVALSSAIFTFVRMIWQLFVSLKGSKALFSELLNVILRAPLSFFDVAPLGKIMNRFSKDLGVIDQSLMTVFSSFLGNIVGVISVLAVVTAVTYEFFFVSIFVVVSYIVIGRMYINASRELKRLQSITRSPVVSWFSETVVGIATIRAFNAEHRFIKTFIDRLNTSNRTTYLLHMSNRWMSVRLGCIGAIASYFAGIFILWNSERMSGGLAGFCLSYALGFVQIVF</sequence>
<proteinExistence type="predicted"/>
<protein>
    <submittedName>
        <fullName evidence="1">5538_t:CDS:1</fullName>
    </submittedName>
</protein>
<feature type="non-terminal residue" evidence="1">
    <location>
        <position position="1"/>
    </location>
</feature>
<organism evidence="1 2">
    <name type="scientific">Racocetra persica</name>
    <dbReference type="NCBI Taxonomy" id="160502"/>
    <lineage>
        <taxon>Eukaryota</taxon>
        <taxon>Fungi</taxon>
        <taxon>Fungi incertae sedis</taxon>
        <taxon>Mucoromycota</taxon>
        <taxon>Glomeromycotina</taxon>
        <taxon>Glomeromycetes</taxon>
        <taxon>Diversisporales</taxon>
        <taxon>Gigasporaceae</taxon>
        <taxon>Racocetra</taxon>
    </lineage>
</organism>
<dbReference type="Proteomes" id="UP000789920">
    <property type="component" value="Unassembled WGS sequence"/>
</dbReference>
<evidence type="ECO:0000313" key="1">
    <source>
        <dbReference type="EMBL" id="CAG8828840.1"/>
    </source>
</evidence>
<comment type="caution">
    <text evidence="1">The sequence shown here is derived from an EMBL/GenBank/DDBJ whole genome shotgun (WGS) entry which is preliminary data.</text>
</comment>
<dbReference type="EMBL" id="CAJVQC010096198">
    <property type="protein sequence ID" value="CAG8828840.1"/>
    <property type="molecule type" value="Genomic_DNA"/>
</dbReference>
<feature type="non-terminal residue" evidence="1">
    <location>
        <position position="254"/>
    </location>
</feature>
<evidence type="ECO:0000313" key="2">
    <source>
        <dbReference type="Proteomes" id="UP000789920"/>
    </source>
</evidence>
<keyword evidence="2" id="KW-1185">Reference proteome</keyword>
<name>A0ACA9S5Y5_9GLOM</name>
<gene>
    <name evidence="1" type="ORF">RPERSI_LOCUS27343</name>
</gene>
<accession>A0ACA9S5Y5</accession>